<evidence type="ECO:0000256" key="2">
    <source>
        <dbReference type="SAM" id="Phobius"/>
    </source>
</evidence>
<keyword evidence="2" id="KW-1133">Transmembrane helix</keyword>
<feature type="region of interest" description="Disordered" evidence="1">
    <location>
        <begin position="1"/>
        <end position="53"/>
    </location>
</feature>
<evidence type="ECO:0000313" key="4">
    <source>
        <dbReference type="Proteomes" id="UP000800038"/>
    </source>
</evidence>
<keyword evidence="4" id="KW-1185">Reference proteome</keyword>
<keyword evidence="2" id="KW-0472">Membrane</keyword>
<organism evidence="3 4">
    <name type="scientific">Clathrospora elynae</name>
    <dbReference type="NCBI Taxonomy" id="706981"/>
    <lineage>
        <taxon>Eukaryota</taxon>
        <taxon>Fungi</taxon>
        <taxon>Dikarya</taxon>
        <taxon>Ascomycota</taxon>
        <taxon>Pezizomycotina</taxon>
        <taxon>Dothideomycetes</taxon>
        <taxon>Pleosporomycetidae</taxon>
        <taxon>Pleosporales</taxon>
        <taxon>Diademaceae</taxon>
        <taxon>Clathrospora</taxon>
    </lineage>
</organism>
<gene>
    <name evidence="3" type="ORF">EJ02DRAFT_507913</name>
</gene>
<reference evidence="3" key="1">
    <citation type="journal article" date="2020" name="Stud. Mycol.">
        <title>101 Dothideomycetes genomes: a test case for predicting lifestyles and emergence of pathogens.</title>
        <authorList>
            <person name="Haridas S."/>
            <person name="Albert R."/>
            <person name="Binder M."/>
            <person name="Bloem J."/>
            <person name="Labutti K."/>
            <person name="Salamov A."/>
            <person name="Andreopoulos B."/>
            <person name="Baker S."/>
            <person name="Barry K."/>
            <person name="Bills G."/>
            <person name="Bluhm B."/>
            <person name="Cannon C."/>
            <person name="Castanera R."/>
            <person name="Culley D."/>
            <person name="Daum C."/>
            <person name="Ezra D."/>
            <person name="Gonzalez J."/>
            <person name="Henrissat B."/>
            <person name="Kuo A."/>
            <person name="Liang C."/>
            <person name="Lipzen A."/>
            <person name="Lutzoni F."/>
            <person name="Magnuson J."/>
            <person name="Mondo S."/>
            <person name="Nolan M."/>
            <person name="Ohm R."/>
            <person name="Pangilinan J."/>
            <person name="Park H.-J."/>
            <person name="Ramirez L."/>
            <person name="Alfaro M."/>
            <person name="Sun H."/>
            <person name="Tritt A."/>
            <person name="Yoshinaga Y."/>
            <person name="Zwiers L.-H."/>
            <person name="Turgeon B."/>
            <person name="Goodwin S."/>
            <person name="Spatafora J."/>
            <person name="Crous P."/>
            <person name="Grigoriev I."/>
        </authorList>
    </citation>
    <scope>NUCLEOTIDE SEQUENCE</scope>
    <source>
        <strain evidence="3">CBS 161.51</strain>
    </source>
</reference>
<keyword evidence="2" id="KW-0812">Transmembrane</keyword>
<evidence type="ECO:0000313" key="3">
    <source>
        <dbReference type="EMBL" id="KAF1947477.1"/>
    </source>
</evidence>
<evidence type="ECO:0000256" key="1">
    <source>
        <dbReference type="SAM" id="MobiDB-lite"/>
    </source>
</evidence>
<name>A0A6A5TEZ8_9PLEO</name>
<feature type="transmembrane region" description="Helical" evidence="2">
    <location>
        <begin position="127"/>
        <end position="148"/>
    </location>
</feature>
<protein>
    <submittedName>
        <fullName evidence="3">Uncharacterized protein</fullName>
    </submittedName>
</protein>
<dbReference type="EMBL" id="ML975998">
    <property type="protein sequence ID" value="KAF1947477.1"/>
    <property type="molecule type" value="Genomic_DNA"/>
</dbReference>
<dbReference type="AlphaFoldDB" id="A0A6A5TEZ8"/>
<feature type="transmembrane region" description="Helical" evidence="2">
    <location>
        <begin position="90"/>
        <end position="115"/>
    </location>
</feature>
<dbReference type="Proteomes" id="UP000800038">
    <property type="component" value="Unassembled WGS sequence"/>
</dbReference>
<feature type="non-terminal residue" evidence="3">
    <location>
        <position position="160"/>
    </location>
</feature>
<feature type="transmembrane region" description="Helical" evidence="2">
    <location>
        <begin position="61"/>
        <end position="84"/>
    </location>
</feature>
<proteinExistence type="predicted"/>
<sequence>MTRDIESGISARPPSYTSFELTDISRPPPARTTFAPSPNVPRPLAPRPRTLRASTSERKKIQWITISSLILLYTTLGVATFVVSNPAVRLFILPLALFFGIPLTLSILTICLHAPNSVMKERPRARMAVRIITVLLYIVGFIVIPVVLQGKNWEEDWVCG</sequence>
<accession>A0A6A5TEZ8</accession>